<organism evidence="2">
    <name type="scientific">viral metagenome</name>
    <dbReference type="NCBI Taxonomy" id="1070528"/>
    <lineage>
        <taxon>unclassified sequences</taxon>
        <taxon>metagenomes</taxon>
        <taxon>organismal metagenomes</taxon>
    </lineage>
</organism>
<reference evidence="2" key="1">
    <citation type="journal article" date="2020" name="Nature">
        <title>Giant virus diversity and host interactions through global metagenomics.</title>
        <authorList>
            <person name="Schulz F."/>
            <person name="Roux S."/>
            <person name="Paez-Espino D."/>
            <person name="Jungbluth S."/>
            <person name="Walsh D.A."/>
            <person name="Denef V.J."/>
            <person name="McMahon K.D."/>
            <person name="Konstantinidis K.T."/>
            <person name="Eloe-Fadrosh E.A."/>
            <person name="Kyrpides N.C."/>
            <person name="Woyke T."/>
        </authorList>
    </citation>
    <scope>NUCLEOTIDE SEQUENCE</scope>
    <source>
        <strain evidence="2">GVMAG-M-3300023174-24</strain>
    </source>
</reference>
<evidence type="ECO:0000313" key="2">
    <source>
        <dbReference type="EMBL" id="QHT17292.1"/>
    </source>
</evidence>
<protein>
    <submittedName>
        <fullName evidence="2">Uncharacterized protein</fullName>
    </submittedName>
</protein>
<name>A0A6C0DLR1_9ZZZZ</name>
<evidence type="ECO:0000256" key="1">
    <source>
        <dbReference type="SAM" id="MobiDB-lite"/>
    </source>
</evidence>
<feature type="region of interest" description="Disordered" evidence="1">
    <location>
        <begin position="231"/>
        <end position="271"/>
    </location>
</feature>
<dbReference type="EMBL" id="MN739633">
    <property type="protein sequence ID" value="QHT17292.1"/>
    <property type="molecule type" value="Genomic_DNA"/>
</dbReference>
<feature type="compositionally biased region" description="Basic residues" evidence="1">
    <location>
        <begin position="233"/>
        <end position="271"/>
    </location>
</feature>
<accession>A0A6C0DLR1</accession>
<proteinExistence type="predicted"/>
<dbReference type="AlphaFoldDB" id="A0A6C0DLR1"/>
<sequence length="271" mass="32312">MSNNELIIEYKKLLKLGREQIEGTIENDLEEHAETDKLLPLNEYVYTYYSTNQNDRTYSIEFVVLADYMDTILEELNKKGIWYCAKNYKTNEYKKKYDAELYNVTEKIYRNIDKEDLNMYYLKSDQYPNGWEVVKTNDKENMITISKDHKIHFLESDMIKDFDTMYNNGNYFLEMSFLPNIKDIVNIDLLSGNIAIIVVEDPEINRNTLYDELLAILKKKIDFERISVDTKKGGRRKRSRKLNKKLGKQKAKRPKKSRKTHKTHKMKSSQY</sequence>